<proteinExistence type="predicted"/>
<evidence type="ECO:0000313" key="1">
    <source>
        <dbReference type="EMBL" id="KAI3758557.1"/>
    </source>
</evidence>
<dbReference type="EMBL" id="CM042048">
    <property type="protein sequence ID" value="KAI3758557.1"/>
    <property type="molecule type" value="Genomic_DNA"/>
</dbReference>
<accession>A0ACB9EI80</accession>
<protein>
    <submittedName>
        <fullName evidence="1">Uncharacterized protein</fullName>
    </submittedName>
</protein>
<reference evidence="2" key="1">
    <citation type="journal article" date="2022" name="Mol. Ecol. Resour.">
        <title>The genomes of chicory, endive, great burdock and yacon provide insights into Asteraceae palaeo-polyploidization history and plant inulin production.</title>
        <authorList>
            <person name="Fan W."/>
            <person name="Wang S."/>
            <person name="Wang H."/>
            <person name="Wang A."/>
            <person name="Jiang F."/>
            <person name="Liu H."/>
            <person name="Zhao H."/>
            <person name="Xu D."/>
            <person name="Zhang Y."/>
        </authorList>
    </citation>
    <scope>NUCLEOTIDE SEQUENCE [LARGE SCALE GENOMIC DNA]</scope>
    <source>
        <strain evidence="2">cv. Niubang</strain>
    </source>
</reference>
<keyword evidence="2" id="KW-1185">Reference proteome</keyword>
<reference evidence="1 2" key="2">
    <citation type="journal article" date="2022" name="Mol. Ecol. Resour.">
        <title>The genomes of chicory, endive, great burdock and yacon provide insights into Asteraceae paleo-polyploidization history and plant inulin production.</title>
        <authorList>
            <person name="Fan W."/>
            <person name="Wang S."/>
            <person name="Wang H."/>
            <person name="Wang A."/>
            <person name="Jiang F."/>
            <person name="Liu H."/>
            <person name="Zhao H."/>
            <person name="Xu D."/>
            <person name="Zhang Y."/>
        </authorList>
    </citation>
    <scope>NUCLEOTIDE SEQUENCE [LARGE SCALE GENOMIC DNA]</scope>
    <source>
        <strain evidence="2">cv. Niubang</strain>
    </source>
</reference>
<evidence type="ECO:0000313" key="2">
    <source>
        <dbReference type="Proteomes" id="UP001055879"/>
    </source>
</evidence>
<comment type="caution">
    <text evidence="1">The sequence shown here is derived from an EMBL/GenBank/DDBJ whole genome shotgun (WGS) entry which is preliminary data.</text>
</comment>
<sequence length="86" mass="10258">MDLEDDLLCTIILFRCHIFMHQLQIFSKQFFIILRRFTPNLLSNCCKGSKSEFWSLCNSETLKGMFIYESCLSSYLMIRPIFFPDQ</sequence>
<gene>
    <name evidence="1" type="ORF">L6452_06124</name>
</gene>
<name>A0ACB9EI80_ARCLA</name>
<dbReference type="Proteomes" id="UP001055879">
    <property type="component" value="Linkage Group LG02"/>
</dbReference>
<organism evidence="1 2">
    <name type="scientific">Arctium lappa</name>
    <name type="common">Greater burdock</name>
    <name type="synonym">Lappa major</name>
    <dbReference type="NCBI Taxonomy" id="4217"/>
    <lineage>
        <taxon>Eukaryota</taxon>
        <taxon>Viridiplantae</taxon>
        <taxon>Streptophyta</taxon>
        <taxon>Embryophyta</taxon>
        <taxon>Tracheophyta</taxon>
        <taxon>Spermatophyta</taxon>
        <taxon>Magnoliopsida</taxon>
        <taxon>eudicotyledons</taxon>
        <taxon>Gunneridae</taxon>
        <taxon>Pentapetalae</taxon>
        <taxon>asterids</taxon>
        <taxon>campanulids</taxon>
        <taxon>Asterales</taxon>
        <taxon>Asteraceae</taxon>
        <taxon>Carduoideae</taxon>
        <taxon>Cardueae</taxon>
        <taxon>Arctiinae</taxon>
        <taxon>Arctium</taxon>
    </lineage>
</organism>